<evidence type="ECO:0000259" key="6">
    <source>
        <dbReference type="PROSITE" id="PS50069"/>
    </source>
</evidence>
<dbReference type="FunFam" id="1.20.1310.10:FF:000002">
    <property type="entry name" value="cullin-3 isoform X1"/>
    <property type="match status" value="1"/>
</dbReference>
<dbReference type="Gene3D" id="3.30.230.130">
    <property type="entry name" value="Cullin, Chain C, Domain 2"/>
    <property type="match status" value="1"/>
</dbReference>
<evidence type="ECO:0000256" key="3">
    <source>
        <dbReference type="ARBA" id="ARBA00022843"/>
    </source>
</evidence>
<evidence type="ECO:0000256" key="5">
    <source>
        <dbReference type="RuleBase" id="RU003829"/>
    </source>
</evidence>
<dbReference type="Proteomes" id="UP001151518">
    <property type="component" value="Unassembled WGS sequence"/>
</dbReference>
<protein>
    <recommendedName>
        <fullName evidence="6">Cullin family profile domain-containing protein</fullName>
    </recommendedName>
</protein>
<name>A0A9W8KZM4_9FUNG</name>
<evidence type="ECO:0000256" key="1">
    <source>
        <dbReference type="ARBA" id="ARBA00006019"/>
    </source>
</evidence>
<dbReference type="PROSITE" id="PS50069">
    <property type="entry name" value="CULLIN_2"/>
    <property type="match status" value="1"/>
</dbReference>
<dbReference type="InterPro" id="IPR036317">
    <property type="entry name" value="Cullin_homology_sf"/>
</dbReference>
<dbReference type="SUPFAM" id="SSF46785">
    <property type="entry name" value="Winged helix' DNA-binding domain"/>
    <property type="match status" value="1"/>
</dbReference>
<dbReference type="GO" id="GO:0006511">
    <property type="term" value="P:ubiquitin-dependent protein catabolic process"/>
    <property type="evidence" value="ECO:0007669"/>
    <property type="project" value="InterPro"/>
</dbReference>
<dbReference type="OrthoDB" id="27073at2759"/>
<dbReference type="Pfam" id="PF10557">
    <property type="entry name" value="Cullin_Nedd8"/>
    <property type="match status" value="1"/>
</dbReference>
<dbReference type="InterPro" id="IPR001373">
    <property type="entry name" value="Cullin_N"/>
</dbReference>
<comment type="caution">
    <text evidence="7">The sequence shown here is derived from an EMBL/GenBank/DDBJ whole genome shotgun (WGS) entry which is preliminary data.</text>
</comment>
<dbReference type="PANTHER" id="PTHR11932">
    <property type="entry name" value="CULLIN"/>
    <property type="match status" value="1"/>
</dbReference>
<gene>
    <name evidence="7" type="ORF">GGI25_001394</name>
</gene>
<sequence>MAKLRNAVQAIQQSQPTPHGLEELYRDCEGLCIHSFGSELYAMLQDELEKYTRKCLSGISGLPDAASSDGTVLEQSMHFWLGYTQQLAMIKCVFLYLDRTYVLQTPNIASLWSMGLNVVKNYLINSDMRARLSWLIIGEVTKERDGKAVNHKPLVTVVSMFVELGLYLQLFMPSLIEATHEYYQRESRRLVGQLTPIQQQTDTEEKVFADTMDVPQYLLHVKRRLEEEAQRVSNYLVSSSKSALLATTTSELVEKHTEKLLTSSFDTIADRSMLSDLANLYSLLYAANRIETLKRHWVAYIKKSGLRMVQAPDIDVSLITDLLTFKQKVDSILDGPFQMSSMLANAMRDAFEDFLNTRRNKPIQLLAKYLDQCMRPSSKVTSDEQLDTLFEKALALFRLMQGKDLFEAHYRRDLAKRLLLNNSSSIDAEKLIVNKLKSECGVGYTSKIEEMFHDMDMSKDLFEKYSNSQYSTEAKDFGFHTNVLTTAVWPNYEPMDLVVPTKVEQAQENYLAFYKEKHSGRKLYWQQSLGTCVLKVQFDEGPKDLVLSLVQGTVMLLFAEHNDLSYKHIQENTALEGAELRRILQSLACGKHRVLVKEPRGKTISETDTFTFNSKFSSPHMRIKISQIITKEPEKENNEIEENIQADRMYRVDACIVRLLKARRRVDHSSLVSELAKQVNFAISAAEAKDRIEMLIERDYVKRDEAEPSTYHYVA</sequence>
<keyword evidence="3" id="KW-0832">Ubl conjugation</keyword>
<evidence type="ECO:0000256" key="4">
    <source>
        <dbReference type="PROSITE-ProRule" id="PRU00330"/>
    </source>
</evidence>
<accession>A0A9W8KZM4</accession>
<feature type="domain" description="Cullin family profile" evidence="6">
    <location>
        <begin position="361"/>
        <end position="588"/>
    </location>
</feature>
<keyword evidence="2" id="KW-1017">Isopeptide bond</keyword>
<dbReference type="InterPro" id="IPR016159">
    <property type="entry name" value="Cullin_repeat-like_dom_sf"/>
</dbReference>
<dbReference type="Gene3D" id="1.20.1310.10">
    <property type="entry name" value="Cullin Repeats"/>
    <property type="match status" value="4"/>
</dbReference>
<dbReference type="EMBL" id="JANBTW010000010">
    <property type="protein sequence ID" value="KAJ2679704.1"/>
    <property type="molecule type" value="Genomic_DNA"/>
</dbReference>
<comment type="similarity">
    <text evidence="1 4 5">Belongs to the cullin family.</text>
</comment>
<evidence type="ECO:0000313" key="7">
    <source>
        <dbReference type="EMBL" id="KAJ2679704.1"/>
    </source>
</evidence>
<proteinExistence type="inferred from homology"/>
<dbReference type="GO" id="GO:0031625">
    <property type="term" value="F:ubiquitin protein ligase binding"/>
    <property type="evidence" value="ECO:0007669"/>
    <property type="project" value="InterPro"/>
</dbReference>
<dbReference type="InterPro" id="IPR059120">
    <property type="entry name" value="Cullin-like_AB"/>
</dbReference>
<dbReference type="SMART" id="SM00884">
    <property type="entry name" value="Cullin_Nedd8"/>
    <property type="match status" value="1"/>
</dbReference>
<dbReference type="InterPro" id="IPR045093">
    <property type="entry name" value="Cullin"/>
</dbReference>
<organism evidence="7 8">
    <name type="scientific">Coemansia spiralis</name>
    <dbReference type="NCBI Taxonomy" id="417178"/>
    <lineage>
        <taxon>Eukaryota</taxon>
        <taxon>Fungi</taxon>
        <taxon>Fungi incertae sedis</taxon>
        <taxon>Zoopagomycota</taxon>
        <taxon>Kickxellomycotina</taxon>
        <taxon>Kickxellomycetes</taxon>
        <taxon>Kickxellales</taxon>
        <taxon>Kickxellaceae</taxon>
        <taxon>Coemansia</taxon>
    </lineage>
</organism>
<dbReference type="InterPro" id="IPR019559">
    <property type="entry name" value="Cullin_neddylation_domain"/>
</dbReference>
<dbReference type="Pfam" id="PF26557">
    <property type="entry name" value="Cullin_AB"/>
    <property type="match status" value="1"/>
</dbReference>
<reference evidence="7" key="1">
    <citation type="submission" date="2022-07" db="EMBL/GenBank/DDBJ databases">
        <title>Phylogenomic reconstructions and comparative analyses of Kickxellomycotina fungi.</title>
        <authorList>
            <person name="Reynolds N.K."/>
            <person name="Stajich J.E."/>
            <person name="Barry K."/>
            <person name="Grigoriev I.V."/>
            <person name="Crous P."/>
            <person name="Smith M.E."/>
        </authorList>
    </citation>
    <scope>NUCLEOTIDE SEQUENCE</scope>
    <source>
        <strain evidence="7">NRRL 3115</strain>
    </source>
</reference>
<dbReference type="SUPFAM" id="SSF75632">
    <property type="entry name" value="Cullin homology domain"/>
    <property type="match status" value="1"/>
</dbReference>
<dbReference type="Pfam" id="PF00888">
    <property type="entry name" value="Cullin"/>
    <property type="match status" value="1"/>
</dbReference>
<dbReference type="InterPro" id="IPR036388">
    <property type="entry name" value="WH-like_DNA-bd_sf"/>
</dbReference>
<evidence type="ECO:0000256" key="2">
    <source>
        <dbReference type="ARBA" id="ARBA00022499"/>
    </source>
</evidence>
<dbReference type="InterPro" id="IPR036390">
    <property type="entry name" value="WH_DNA-bd_sf"/>
</dbReference>
<dbReference type="SUPFAM" id="SSF74788">
    <property type="entry name" value="Cullin repeat-like"/>
    <property type="match status" value="1"/>
</dbReference>
<dbReference type="SMART" id="SM00182">
    <property type="entry name" value="CULLIN"/>
    <property type="match status" value="1"/>
</dbReference>
<dbReference type="AlphaFoldDB" id="A0A9W8KZM4"/>
<dbReference type="InterPro" id="IPR016158">
    <property type="entry name" value="Cullin_homology"/>
</dbReference>
<dbReference type="Gene3D" id="1.10.10.10">
    <property type="entry name" value="Winged helix-like DNA-binding domain superfamily/Winged helix DNA-binding domain"/>
    <property type="match status" value="1"/>
</dbReference>
<evidence type="ECO:0000313" key="8">
    <source>
        <dbReference type="Proteomes" id="UP001151518"/>
    </source>
</evidence>